<reference evidence="1" key="1">
    <citation type="submission" date="2021-02" db="EMBL/GenBank/DDBJ databases">
        <authorList>
            <person name="Nowell W R."/>
        </authorList>
    </citation>
    <scope>NUCLEOTIDE SEQUENCE</scope>
</reference>
<gene>
    <name evidence="1" type="ORF">GPM918_LOCUS30791</name>
    <name evidence="2" type="ORF">SRO942_LOCUS31417</name>
</gene>
<evidence type="ECO:0000313" key="1">
    <source>
        <dbReference type="EMBL" id="CAF1348631.1"/>
    </source>
</evidence>
<evidence type="ECO:0000313" key="3">
    <source>
        <dbReference type="Proteomes" id="UP000663829"/>
    </source>
</evidence>
<dbReference type="EMBL" id="CAJOBC010063031">
    <property type="protein sequence ID" value="CAF4216549.1"/>
    <property type="molecule type" value="Genomic_DNA"/>
</dbReference>
<accession>A0A815H8C0</accession>
<comment type="caution">
    <text evidence="1">The sequence shown here is derived from an EMBL/GenBank/DDBJ whole genome shotgun (WGS) entry which is preliminary data.</text>
</comment>
<keyword evidence="3" id="KW-1185">Reference proteome</keyword>
<name>A0A815H8C0_9BILA</name>
<sequence length="138" mass="16442">MNYLLRYPLSFIEKQFQKFSSDYLSTTSFIPLIDDEKQYFLLRNKLFHRQTAEESKSNLNYIASNFDPQQVTTATTTNISTKSSMAATAKVKKYEDKLIFHYTHEKRFHSFKRDMQKLYKDHFRRSIGHDYKNGGEQS</sequence>
<dbReference type="Proteomes" id="UP000681722">
    <property type="component" value="Unassembled WGS sequence"/>
</dbReference>
<proteinExistence type="predicted"/>
<dbReference type="AlphaFoldDB" id="A0A815H8C0"/>
<organism evidence="1 3">
    <name type="scientific">Didymodactylos carnosus</name>
    <dbReference type="NCBI Taxonomy" id="1234261"/>
    <lineage>
        <taxon>Eukaryota</taxon>
        <taxon>Metazoa</taxon>
        <taxon>Spiralia</taxon>
        <taxon>Gnathifera</taxon>
        <taxon>Rotifera</taxon>
        <taxon>Eurotatoria</taxon>
        <taxon>Bdelloidea</taxon>
        <taxon>Philodinida</taxon>
        <taxon>Philodinidae</taxon>
        <taxon>Didymodactylos</taxon>
    </lineage>
</organism>
<protein>
    <submittedName>
        <fullName evidence="1">Uncharacterized protein</fullName>
    </submittedName>
</protein>
<evidence type="ECO:0000313" key="2">
    <source>
        <dbReference type="EMBL" id="CAF4216549.1"/>
    </source>
</evidence>
<dbReference type="OrthoDB" id="10195479at2759"/>
<dbReference type="Proteomes" id="UP000663829">
    <property type="component" value="Unassembled WGS sequence"/>
</dbReference>
<dbReference type="EMBL" id="CAJNOQ010014785">
    <property type="protein sequence ID" value="CAF1348631.1"/>
    <property type="molecule type" value="Genomic_DNA"/>
</dbReference>